<protein>
    <submittedName>
        <fullName evidence="3">Uncharacterized protein</fullName>
    </submittedName>
</protein>
<keyword evidence="2" id="KW-1133">Transmembrane helix</keyword>
<evidence type="ECO:0000313" key="3">
    <source>
        <dbReference type="EMBL" id="EPD29323.1"/>
    </source>
</evidence>
<comment type="caution">
    <text evidence="3">The sequence shown here is derived from an EMBL/GenBank/DDBJ whole genome shotgun (WGS) entry which is preliminary data.</text>
</comment>
<keyword evidence="2" id="KW-0472">Membrane</keyword>
<name>A0A9W5RCY4_9ACTO</name>
<dbReference type="AlphaFoldDB" id="A0A9W5RCY4"/>
<evidence type="ECO:0000256" key="1">
    <source>
        <dbReference type="SAM" id="MobiDB-lite"/>
    </source>
</evidence>
<gene>
    <name evidence="3" type="ORF">HMPREF9238_01635</name>
</gene>
<sequence>MDQMRNRAGSRTHSPDPGGSAPSITQIRRTLKGNIVLLSIFTAMYLAPIALASSIRNVLIAIALFVVLFAVGLAITRAPLAPSKRPTKRQAGLVGLTSMLELVAVIAGLIIGFVADAWWPFGVLLVGSVALHFLTLLLAYRRRSDYFALTLVVIAFALLVVSPISPLWDLWAVAGGIVAACTALYIVKPARTLRATKPAAEKRAIA</sequence>
<organism evidence="3 4">
    <name type="scientific">Gleimia europaea ACS-120-V-Col10b</name>
    <dbReference type="NCBI Taxonomy" id="883069"/>
    <lineage>
        <taxon>Bacteria</taxon>
        <taxon>Bacillati</taxon>
        <taxon>Actinomycetota</taxon>
        <taxon>Actinomycetes</taxon>
        <taxon>Actinomycetales</taxon>
        <taxon>Actinomycetaceae</taxon>
        <taxon>Gleimia</taxon>
    </lineage>
</organism>
<dbReference type="Proteomes" id="UP000014387">
    <property type="component" value="Unassembled WGS sequence"/>
</dbReference>
<feature type="transmembrane region" description="Helical" evidence="2">
    <location>
        <begin position="92"/>
        <end position="111"/>
    </location>
</feature>
<dbReference type="EMBL" id="AGWN01000005">
    <property type="protein sequence ID" value="EPD29323.1"/>
    <property type="molecule type" value="Genomic_DNA"/>
</dbReference>
<feature type="transmembrane region" description="Helical" evidence="2">
    <location>
        <begin position="58"/>
        <end position="80"/>
    </location>
</feature>
<reference evidence="3 4" key="1">
    <citation type="submission" date="2013-05" db="EMBL/GenBank/DDBJ databases">
        <title>The Genome Sequence of Actinomyces europaeus ACS-120-V-COL10B.</title>
        <authorList>
            <consortium name="The Broad Institute Genomics Platform"/>
            <person name="Earl A."/>
            <person name="Ward D."/>
            <person name="Feldgarden M."/>
            <person name="Gevers D."/>
            <person name="Saerens B."/>
            <person name="Vaneechoutte M."/>
            <person name="Walker B."/>
            <person name="Young S."/>
            <person name="Zeng Q."/>
            <person name="Gargeya S."/>
            <person name="Fitzgerald M."/>
            <person name="Haas B."/>
            <person name="Abouelleil A."/>
            <person name="Allen A.W."/>
            <person name="Alvarado L."/>
            <person name="Arachchi H.M."/>
            <person name="Berlin A.M."/>
            <person name="Chapman S.B."/>
            <person name="Gainer-Dewar J."/>
            <person name="Goldberg J."/>
            <person name="Griggs A."/>
            <person name="Gujja S."/>
            <person name="Hansen M."/>
            <person name="Howarth C."/>
            <person name="Imamovic A."/>
            <person name="Ireland A."/>
            <person name="Larimer J."/>
            <person name="McCowan C."/>
            <person name="Murphy C."/>
            <person name="Pearson M."/>
            <person name="Poon T.W."/>
            <person name="Priest M."/>
            <person name="Roberts A."/>
            <person name="Saif S."/>
            <person name="Shea T."/>
            <person name="Sisk P."/>
            <person name="Sykes S."/>
            <person name="Wortman J."/>
            <person name="Nusbaum C."/>
            <person name="Birren B."/>
        </authorList>
    </citation>
    <scope>NUCLEOTIDE SEQUENCE [LARGE SCALE GENOMIC DNA]</scope>
    <source>
        <strain evidence="3 4">ACS-120-V-Col10b</strain>
    </source>
</reference>
<evidence type="ECO:0000256" key="2">
    <source>
        <dbReference type="SAM" id="Phobius"/>
    </source>
</evidence>
<feature type="transmembrane region" description="Helical" evidence="2">
    <location>
        <begin position="35"/>
        <end position="52"/>
    </location>
</feature>
<keyword evidence="4" id="KW-1185">Reference proteome</keyword>
<accession>A0A9W5RCY4</accession>
<evidence type="ECO:0000313" key="4">
    <source>
        <dbReference type="Proteomes" id="UP000014387"/>
    </source>
</evidence>
<keyword evidence="2" id="KW-0812">Transmembrane</keyword>
<proteinExistence type="predicted"/>
<feature type="transmembrane region" description="Helical" evidence="2">
    <location>
        <begin position="146"/>
        <end position="164"/>
    </location>
</feature>
<feature type="transmembrane region" description="Helical" evidence="2">
    <location>
        <begin position="117"/>
        <end position="139"/>
    </location>
</feature>
<feature type="region of interest" description="Disordered" evidence="1">
    <location>
        <begin position="1"/>
        <end position="23"/>
    </location>
</feature>
<feature type="transmembrane region" description="Helical" evidence="2">
    <location>
        <begin position="170"/>
        <end position="187"/>
    </location>
</feature>